<feature type="region of interest" description="Disordered" evidence="1">
    <location>
        <begin position="34"/>
        <end position="54"/>
    </location>
</feature>
<sequence length="102" mass="11907">MSTAEFTALALRIGLEGTESKAWVEEREARARDERAAEREAKKEQMEMQRQLEEQSQRTLQLRLQLAATENTRESAVADIARRWRQLRDEETKKKLECGARC</sequence>
<accession>A0A9D4YRH7</accession>
<evidence type="ECO:0000313" key="2">
    <source>
        <dbReference type="EMBL" id="KAH7985378.1"/>
    </source>
</evidence>
<dbReference type="EMBL" id="JABSTV010000962">
    <property type="protein sequence ID" value="KAH7985378.1"/>
    <property type="molecule type" value="Genomic_DNA"/>
</dbReference>
<dbReference type="AlphaFoldDB" id="A0A9D4YRH7"/>
<dbReference type="Proteomes" id="UP000821837">
    <property type="component" value="Unassembled WGS sequence"/>
</dbReference>
<reference evidence="2" key="2">
    <citation type="submission" date="2021-09" db="EMBL/GenBank/DDBJ databases">
        <authorList>
            <person name="Jia N."/>
            <person name="Wang J."/>
            <person name="Shi W."/>
            <person name="Du L."/>
            <person name="Sun Y."/>
            <person name="Zhan W."/>
            <person name="Jiang J."/>
            <person name="Wang Q."/>
            <person name="Zhang B."/>
            <person name="Ji P."/>
            <person name="Sakyi L.B."/>
            <person name="Cui X."/>
            <person name="Yuan T."/>
            <person name="Jiang B."/>
            <person name="Yang W."/>
            <person name="Lam T.T.-Y."/>
            <person name="Chang Q."/>
            <person name="Ding S."/>
            <person name="Wang X."/>
            <person name="Zhu J."/>
            <person name="Ruan X."/>
            <person name="Zhao L."/>
            <person name="Wei J."/>
            <person name="Que T."/>
            <person name="Du C."/>
            <person name="Cheng J."/>
            <person name="Dai P."/>
            <person name="Han X."/>
            <person name="Huang E."/>
            <person name="Gao Y."/>
            <person name="Liu J."/>
            <person name="Shao H."/>
            <person name="Ye R."/>
            <person name="Li L."/>
            <person name="Wei W."/>
            <person name="Wang X."/>
            <person name="Wang C."/>
            <person name="Huo Q."/>
            <person name="Li W."/>
            <person name="Guo W."/>
            <person name="Chen H."/>
            <person name="Chen S."/>
            <person name="Zhou L."/>
            <person name="Zhou L."/>
            <person name="Ni X."/>
            <person name="Tian J."/>
            <person name="Zhou Y."/>
            <person name="Sheng Y."/>
            <person name="Liu T."/>
            <person name="Pan Y."/>
            <person name="Xia L."/>
            <person name="Li J."/>
            <person name="Zhao F."/>
            <person name="Cao W."/>
        </authorList>
    </citation>
    <scope>NUCLEOTIDE SEQUENCE</scope>
    <source>
        <strain evidence="2">Rsan-2018</strain>
        <tissue evidence="2">Larvae</tissue>
    </source>
</reference>
<organism evidence="2 3">
    <name type="scientific">Rhipicephalus sanguineus</name>
    <name type="common">Brown dog tick</name>
    <name type="synonym">Ixodes sanguineus</name>
    <dbReference type="NCBI Taxonomy" id="34632"/>
    <lineage>
        <taxon>Eukaryota</taxon>
        <taxon>Metazoa</taxon>
        <taxon>Ecdysozoa</taxon>
        <taxon>Arthropoda</taxon>
        <taxon>Chelicerata</taxon>
        <taxon>Arachnida</taxon>
        <taxon>Acari</taxon>
        <taxon>Parasitiformes</taxon>
        <taxon>Ixodida</taxon>
        <taxon>Ixodoidea</taxon>
        <taxon>Ixodidae</taxon>
        <taxon>Rhipicephalinae</taxon>
        <taxon>Rhipicephalus</taxon>
        <taxon>Rhipicephalus</taxon>
    </lineage>
</organism>
<keyword evidence="3" id="KW-1185">Reference proteome</keyword>
<gene>
    <name evidence="2" type="ORF">HPB52_025684</name>
</gene>
<evidence type="ECO:0000313" key="3">
    <source>
        <dbReference type="Proteomes" id="UP000821837"/>
    </source>
</evidence>
<reference evidence="2" key="1">
    <citation type="journal article" date="2020" name="Cell">
        <title>Large-Scale Comparative Analyses of Tick Genomes Elucidate Their Genetic Diversity and Vector Capacities.</title>
        <authorList>
            <consortium name="Tick Genome and Microbiome Consortium (TIGMIC)"/>
            <person name="Jia N."/>
            <person name="Wang J."/>
            <person name="Shi W."/>
            <person name="Du L."/>
            <person name="Sun Y."/>
            <person name="Zhan W."/>
            <person name="Jiang J.F."/>
            <person name="Wang Q."/>
            <person name="Zhang B."/>
            <person name="Ji P."/>
            <person name="Bell-Sakyi L."/>
            <person name="Cui X.M."/>
            <person name="Yuan T.T."/>
            <person name="Jiang B.G."/>
            <person name="Yang W.F."/>
            <person name="Lam T.T."/>
            <person name="Chang Q.C."/>
            <person name="Ding S.J."/>
            <person name="Wang X.J."/>
            <person name="Zhu J.G."/>
            <person name="Ruan X.D."/>
            <person name="Zhao L."/>
            <person name="Wei J.T."/>
            <person name="Ye R.Z."/>
            <person name="Que T.C."/>
            <person name="Du C.H."/>
            <person name="Zhou Y.H."/>
            <person name="Cheng J.X."/>
            <person name="Dai P.F."/>
            <person name="Guo W.B."/>
            <person name="Han X.H."/>
            <person name="Huang E.J."/>
            <person name="Li L.F."/>
            <person name="Wei W."/>
            <person name="Gao Y.C."/>
            <person name="Liu J.Z."/>
            <person name="Shao H.Z."/>
            <person name="Wang X."/>
            <person name="Wang C.C."/>
            <person name="Yang T.C."/>
            <person name="Huo Q.B."/>
            <person name="Li W."/>
            <person name="Chen H.Y."/>
            <person name="Chen S.E."/>
            <person name="Zhou L.G."/>
            <person name="Ni X.B."/>
            <person name="Tian J.H."/>
            <person name="Sheng Y."/>
            <person name="Liu T."/>
            <person name="Pan Y.S."/>
            <person name="Xia L.Y."/>
            <person name="Li J."/>
            <person name="Zhao F."/>
            <person name="Cao W.C."/>
        </authorList>
    </citation>
    <scope>NUCLEOTIDE SEQUENCE</scope>
    <source>
        <strain evidence="2">Rsan-2018</strain>
    </source>
</reference>
<name>A0A9D4YRH7_RHISA</name>
<comment type="caution">
    <text evidence="2">The sequence shown here is derived from an EMBL/GenBank/DDBJ whole genome shotgun (WGS) entry which is preliminary data.</text>
</comment>
<proteinExistence type="predicted"/>
<protein>
    <submittedName>
        <fullName evidence="2">Uncharacterized protein</fullName>
    </submittedName>
</protein>
<evidence type="ECO:0000256" key="1">
    <source>
        <dbReference type="SAM" id="MobiDB-lite"/>
    </source>
</evidence>